<feature type="domain" description="Protein kinase" evidence="10">
    <location>
        <begin position="12"/>
        <end position="266"/>
    </location>
</feature>
<dbReference type="InterPro" id="IPR017441">
    <property type="entry name" value="Protein_kinase_ATP_BS"/>
</dbReference>
<dbReference type="InterPro" id="IPR011009">
    <property type="entry name" value="Kinase-like_dom_sf"/>
</dbReference>
<dbReference type="SMART" id="SM00054">
    <property type="entry name" value="EFh"/>
    <property type="match status" value="2"/>
</dbReference>
<comment type="subunit">
    <text evidence="2">Monomer.</text>
</comment>
<dbReference type="FunFam" id="1.10.510.10:FF:000571">
    <property type="entry name" value="Maternal embryonic leucine zipper kinase"/>
    <property type="match status" value="1"/>
</dbReference>
<evidence type="ECO:0000256" key="2">
    <source>
        <dbReference type="ARBA" id="ARBA00011245"/>
    </source>
</evidence>
<dbReference type="PROSITE" id="PS50011">
    <property type="entry name" value="PROTEIN_KINASE_DOM"/>
    <property type="match status" value="1"/>
</dbReference>
<proteinExistence type="inferred from homology"/>
<evidence type="ECO:0000256" key="9">
    <source>
        <dbReference type="PROSITE-ProRule" id="PRU10141"/>
    </source>
</evidence>
<dbReference type="Proteomes" id="UP001295684">
    <property type="component" value="Unassembled WGS sequence"/>
</dbReference>
<keyword evidence="4" id="KW-0808">Transferase</keyword>
<dbReference type="Gene3D" id="1.10.510.10">
    <property type="entry name" value="Transferase(Phosphotransferase) domain 1"/>
    <property type="match status" value="1"/>
</dbReference>
<evidence type="ECO:0000256" key="1">
    <source>
        <dbReference type="ARBA" id="ARBA00001946"/>
    </source>
</evidence>
<evidence type="ECO:0000256" key="5">
    <source>
        <dbReference type="ARBA" id="ARBA00022741"/>
    </source>
</evidence>
<dbReference type="Gene3D" id="1.10.238.10">
    <property type="entry name" value="EF-hand"/>
    <property type="match status" value="2"/>
</dbReference>
<dbReference type="InterPro" id="IPR002048">
    <property type="entry name" value="EF_hand_dom"/>
</dbReference>
<keyword evidence="3" id="KW-0723">Serine/threonine-protein kinase</keyword>
<dbReference type="AlphaFoldDB" id="A0AAD2DC73"/>
<evidence type="ECO:0000256" key="6">
    <source>
        <dbReference type="ARBA" id="ARBA00022777"/>
    </source>
</evidence>
<protein>
    <submittedName>
        <fullName evidence="12">Uncharacterized protein</fullName>
    </submittedName>
</protein>
<dbReference type="SMART" id="SM00220">
    <property type="entry name" value="S_TKc"/>
    <property type="match status" value="1"/>
</dbReference>
<dbReference type="GO" id="GO:0005524">
    <property type="term" value="F:ATP binding"/>
    <property type="evidence" value="ECO:0007669"/>
    <property type="project" value="UniProtKB-UniRule"/>
</dbReference>
<sequence>MLSYYKHISKLQILTYFLGKGKFGVVQSATSVKNPDLKVAVKSIRLENIKSLFHSFASEVYTLKKIDHPNVVNIIEIFREESEIHIVMEFIEGVELFRYLLMSEKFEESKAAIVIRQLVKVVKYINSLGICHRDIKPENILFNPKTLQIKVLDFGMATFFHKKTRLECKCGSPYYIAPEVLDGSYNKECDMWSVGICTYVILTNTFPFDPERLEDLFSAIRYRKIPFFKEDWKNLSKESKKFVEALLQKDPKKRLTPDEALTHPFLSDKDGSEFKFNPIFLQKLVTSDSCTPFKKQICALIIRHIDSKTREELEKCFQDLDTEGTGFIKPSQLLLCLEKSKISDSKLDEIKRSIEFQKDVPIDFSSFMTKVLFLKKKFTEENIRKVFQELDQDNLGYVTKDNMTDYFHRKHSETILEESDEFFQYSRIEKERELELYKSFCSRTEQVNFETFKSYILGPRKEEHNSIPPGNSSGFVFPRSSLKEFKEACSSQKCTEADTERSS</sequence>
<dbReference type="SUPFAM" id="SSF56112">
    <property type="entry name" value="Protein kinase-like (PK-like)"/>
    <property type="match status" value="1"/>
</dbReference>
<evidence type="ECO:0000313" key="12">
    <source>
        <dbReference type="EMBL" id="CAI2387395.1"/>
    </source>
</evidence>
<evidence type="ECO:0000256" key="7">
    <source>
        <dbReference type="ARBA" id="ARBA00022840"/>
    </source>
</evidence>
<keyword evidence="6" id="KW-0418">Kinase</keyword>
<feature type="domain" description="EF-hand" evidence="11">
    <location>
        <begin position="308"/>
        <end position="343"/>
    </location>
</feature>
<organism evidence="12 13">
    <name type="scientific">Euplotes crassus</name>
    <dbReference type="NCBI Taxonomy" id="5936"/>
    <lineage>
        <taxon>Eukaryota</taxon>
        <taxon>Sar</taxon>
        <taxon>Alveolata</taxon>
        <taxon>Ciliophora</taxon>
        <taxon>Intramacronucleata</taxon>
        <taxon>Spirotrichea</taxon>
        <taxon>Hypotrichia</taxon>
        <taxon>Euplotida</taxon>
        <taxon>Euplotidae</taxon>
        <taxon>Moneuplotes</taxon>
    </lineage>
</organism>
<evidence type="ECO:0000256" key="4">
    <source>
        <dbReference type="ARBA" id="ARBA00022679"/>
    </source>
</evidence>
<comment type="cofactor">
    <cofactor evidence="1">
        <name>Mg(2+)</name>
        <dbReference type="ChEBI" id="CHEBI:18420"/>
    </cofactor>
</comment>
<comment type="similarity">
    <text evidence="8">Belongs to the protein kinase superfamily. Ser/Thr protein kinase family. CDPK subfamily.</text>
</comment>
<dbReference type="Gene3D" id="3.30.200.20">
    <property type="entry name" value="Phosphorylase Kinase, domain 1"/>
    <property type="match status" value="1"/>
</dbReference>
<feature type="domain" description="EF-hand" evidence="11">
    <location>
        <begin position="378"/>
        <end position="413"/>
    </location>
</feature>
<dbReference type="PANTHER" id="PTHR24349">
    <property type="entry name" value="SERINE/THREONINE-PROTEIN KINASE"/>
    <property type="match status" value="1"/>
</dbReference>
<dbReference type="PROSITE" id="PS00108">
    <property type="entry name" value="PROTEIN_KINASE_ST"/>
    <property type="match status" value="1"/>
</dbReference>
<keyword evidence="5 9" id="KW-0547">Nucleotide-binding</keyword>
<evidence type="ECO:0000259" key="11">
    <source>
        <dbReference type="PROSITE" id="PS50222"/>
    </source>
</evidence>
<accession>A0AAD2DC73</accession>
<dbReference type="SUPFAM" id="SSF47473">
    <property type="entry name" value="EF-hand"/>
    <property type="match status" value="1"/>
</dbReference>
<dbReference type="PROSITE" id="PS00107">
    <property type="entry name" value="PROTEIN_KINASE_ATP"/>
    <property type="match status" value="1"/>
</dbReference>
<feature type="binding site" evidence="9">
    <location>
        <position position="42"/>
    </location>
    <ligand>
        <name>ATP</name>
        <dbReference type="ChEBI" id="CHEBI:30616"/>
    </ligand>
</feature>
<evidence type="ECO:0000313" key="13">
    <source>
        <dbReference type="Proteomes" id="UP001295684"/>
    </source>
</evidence>
<dbReference type="PROSITE" id="PS50222">
    <property type="entry name" value="EF_HAND_2"/>
    <property type="match status" value="2"/>
</dbReference>
<dbReference type="Pfam" id="PF00069">
    <property type="entry name" value="Pkinase"/>
    <property type="match status" value="1"/>
</dbReference>
<evidence type="ECO:0000256" key="8">
    <source>
        <dbReference type="ARBA" id="ARBA00024334"/>
    </source>
</evidence>
<dbReference type="GO" id="GO:0004674">
    <property type="term" value="F:protein serine/threonine kinase activity"/>
    <property type="evidence" value="ECO:0007669"/>
    <property type="project" value="UniProtKB-KW"/>
</dbReference>
<dbReference type="InterPro" id="IPR000719">
    <property type="entry name" value="Prot_kinase_dom"/>
</dbReference>
<gene>
    <name evidence="12" type="ORF">ECRASSUSDP1_LOCUS29027</name>
</gene>
<dbReference type="InterPro" id="IPR011992">
    <property type="entry name" value="EF-hand-dom_pair"/>
</dbReference>
<keyword evidence="13" id="KW-1185">Reference proteome</keyword>
<name>A0AAD2DC73_EUPCR</name>
<evidence type="ECO:0000256" key="3">
    <source>
        <dbReference type="ARBA" id="ARBA00022527"/>
    </source>
</evidence>
<keyword evidence="7 9" id="KW-0067">ATP-binding</keyword>
<comment type="caution">
    <text evidence="12">The sequence shown here is derived from an EMBL/GenBank/DDBJ whole genome shotgun (WGS) entry which is preliminary data.</text>
</comment>
<dbReference type="InterPro" id="IPR008271">
    <property type="entry name" value="Ser/Thr_kinase_AS"/>
</dbReference>
<dbReference type="GO" id="GO:0005509">
    <property type="term" value="F:calcium ion binding"/>
    <property type="evidence" value="ECO:0007669"/>
    <property type="project" value="InterPro"/>
</dbReference>
<evidence type="ECO:0000259" key="10">
    <source>
        <dbReference type="PROSITE" id="PS50011"/>
    </source>
</evidence>
<dbReference type="EMBL" id="CAMPGE010029906">
    <property type="protein sequence ID" value="CAI2387395.1"/>
    <property type="molecule type" value="Genomic_DNA"/>
</dbReference>
<reference evidence="12" key="1">
    <citation type="submission" date="2023-07" db="EMBL/GenBank/DDBJ databases">
        <authorList>
            <consortium name="AG Swart"/>
            <person name="Singh M."/>
            <person name="Singh A."/>
            <person name="Seah K."/>
            <person name="Emmerich C."/>
        </authorList>
    </citation>
    <scope>NUCLEOTIDE SEQUENCE</scope>
    <source>
        <strain evidence="12">DP1</strain>
    </source>
</reference>
<dbReference type="InterPro" id="IPR050205">
    <property type="entry name" value="CDPK_Ser/Thr_kinases"/>
</dbReference>